<comment type="caution">
    <text evidence="2">The sequence shown here is derived from an EMBL/GenBank/DDBJ whole genome shotgun (WGS) entry which is preliminary data.</text>
</comment>
<sequence length="65" mass="6746">MLAVLSSAAGRKSTHSENAACVVVVAAPHSPWVGVRDSKLADADSGANTVVVPLDGFRRFVNALR</sequence>
<proteinExistence type="predicted"/>
<protein>
    <recommendedName>
        <fullName evidence="1">DUF397 domain-containing protein</fullName>
    </recommendedName>
</protein>
<evidence type="ECO:0000313" key="2">
    <source>
        <dbReference type="EMBL" id="GAA0222275.1"/>
    </source>
</evidence>
<organism evidence="2 3">
    <name type="scientific">Saccharothrix mutabilis subsp. mutabilis</name>
    <dbReference type="NCBI Taxonomy" id="66855"/>
    <lineage>
        <taxon>Bacteria</taxon>
        <taxon>Bacillati</taxon>
        <taxon>Actinomycetota</taxon>
        <taxon>Actinomycetes</taxon>
        <taxon>Pseudonocardiales</taxon>
        <taxon>Pseudonocardiaceae</taxon>
        <taxon>Saccharothrix</taxon>
    </lineage>
</organism>
<dbReference type="Pfam" id="PF04149">
    <property type="entry name" value="DUF397"/>
    <property type="match status" value="1"/>
</dbReference>
<accession>A0ABN0TI43</accession>
<reference evidence="3" key="1">
    <citation type="journal article" date="2019" name="Int. J. Syst. Evol. Microbiol.">
        <title>The Global Catalogue of Microorganisms (GCM) 10K type strain sequencing project: providing services to taxonomists for standard genome sequencing and annotation.</title>
        <authorList>
            <consortium name="The Broad Institute Genomics Platform"/>
            <consortium name="The Broad Institute Genome Sequencing Center for Infectious Disease"/>
            <person name="Wu L."/>
            <person name="Ma J."/>
        </authorList>
    </citation>
    <scope>NUCLEOTIDE SEQUENCE [LARGE SCALE GENOMIC DNA]</scope>
    <source>
        <strain evidence="3">JCM 3380</strain>
    </source>
</reference>
<name>A0ABN0TI43_9PSEU</name>
<feature type="domain" description="DUF397" evidence="1">
    <location>
        <begin position="11"/>
        <end position="65"/>
    </location>
</feature>
<dbReference type="Proteomes" id="UP001500416">
    <property type="component" value="Unassembled WGS sequence"/>
</dbReference>
<dbReference type="InterPro" id="IPR007278">
    <property type="entry name" value="DUF397"/>
</dbReference>
<dbReference type="EMBL" id="BAAABU010000003">
    <property type="protein sequence ID" value="GAA0222275.1"/>
    <property type="molecule type" value="Genomic_DNA"/>
</dbReference>
<gene>
    <name evidence="2" type="ORF">GCM10010492_20550</name>
</gene>
<evidence type="ECO:0000259" key="1">
    <source>
        <dbReference type="Pfam" id="PF04149"/>
    </source>
</evidence>
<keyword evidence="3" id="KW-1185">Reference proteome</keyword>
<evidence type="ECO:0000313" key="3">
    <source>
        <dbReference type="Proteomes" id="UP001500416"/>
    </source>
</evidence>